<dbReference type="AlphaFoldDB" id="A0A9J5XSP1"/>
<dbReference type="OrthoDB" id="1301355at2759"/>
<evidence type="ECO:0000313" key="2">
    <source>
        <dbReference type="Proteomes" id="UP000824120"/>
    </source>
</evidence>
<proteinExistence type="predicted"/>
<dbReference type="Proteomes" id="UP000824120">
    <property type="component" value="Chromosome 8"/>
</dbReference>
<dbReference type="EMBL" id="JACXVP010000008">
    <property type="protein sequence ID" value="KAG5590168.1"/>
    <property type="molecule type" value="Genomic_DNA"/>
</dbReference>
<reference evidence="1 2" key="1">
    <citation type="submission" date="2020-09" db="EMBL/GenBank/DDBJ databases">
        <title>De no assembly of potato wild relative species, Solanum commersonii.</title>
        <authorList>
            <person name="Cho K."/>
        </authorList>
    </citation>
    <scope>NUCLEOTIDE SEQUENCE [LARGE SCALE GENOMIC DNA]</scope>
    <source>
        <strain evidence="1">LZ3.2</strain>
        <tissue evidence="1">Leaf</tissue>
    </source>
</reference>
<organism evidence="1 2">
    <name type="scientific">Solanum commersonii</name>
    <name type="common">Commerson's wild potato</name>
    <name type="synonym">Commerson's nightshade</name>
    <dbReference type="NCBI Taxonomy" id="4109"/>
    <lineage>
        <taxon>Eukaryota</taxon>
        <taxon>Viridiplantae</taxon>
        <taxon>Streptophyta</taxon>
        <taxon>Embryophyta</taxon>
        <taxon>Tracheophyta</taxon>
        <taxon>Spermatophyta</taxon>
        <taxon>Magnoliopsida</taxon>
        <taxon>eudicotyledons</taxon>
        <taxon>Gunneridae</taxon>
        <taxon>Pentapetalae</taxon>
        <taxon>asterids</taxon>
        <taxon>lamiids</taxon>
        <taxon>Solanales</taxon>
        <taxon>Solanaceae</taxon>
        <taxon>Solanoideae</taxon>
        <taxon>Solaneae</taxon>
        <taxon>Solanum</taxon>
    </lineage>
</organism>
<sequence length="82" mass="9743">MFWWDTWLEEEPLVHHYNNITSLNNIRVSQFLVKGHWNESMVRRHAPPLLVPKILNTAIHYQENAPNKAMWKLNDNGIFSCS</sequence>
<gene>
    <name evidence="1" type="ORF">H5410_040682</name>
</gene>
<accession>A0A9J5XSP1</accession>
<evidence type="ECO:0000313" key="1">
    <source>
        <dbReference type="EMBL" id="KAG5590168.1"/>
    </source>
</evidence>
<keyword evidence="2" id="KW-1185">Reference proteome</keyword>
<comment type="caution">
    <text evidence="1">The sequence shown here is derived from an EMBL/GenBank/DDBJ whole genome shotgun (WGS) entry which is preliminary data.</text>
</comment>
<name>A0A9J5XSP1_SOLCO</name>
<protein>
    <submittedName>
        <fullName evidence="1">Uncharacterized protein</fullName>
    </submittedName>
</protein>